<dbReference type="InterPro" id="IPR029069">
    <property type="entry name" value="HotDog_dom_sf"/>
</dbReference>
<evidence type="ECO:0000256" key="5">
    <source>
        <dbReference type="ARBA" id="ARBA00060586"/>
    </source>
</evidence>
<dbReference type="InterPro" id="IPR003736">
    <property type="entry name" value="PAAI_dom"/>
</dbReference>
<gene>
    <name evidence="10" type="primary">HI_1161_0</name>
    <name evidence="10" type="ORF">g.57764</name>
</gene>
<comment type="pathway">
    <text evidence="5">Quinol/quinone metabolism; 1,4-dihydroxy-2-naphthoate biosynthesis; 1,4-dihydroxy-2-naphthoate from chorismate: step 7/7.</text>
</comment>
<feature type="compositionally biased region" description="Pro residues" evidence="8">
    <location>
        <begin position="1"/>
        <end position="13"/>
    </location>
</feature>
<sequence length="177" mass="18607">MEQPPPPPPPSSSSPPSSDDEAAAAAVAMAELDPALHALGFQYQELSAEKVSGRLEVTKLCCQPFGVLHGGVSALVAESLASAGAHVASGFRRIAGINLCINHLRPALLGHQLLLEATRLQLGNTIQVWDVESWIVSPSTSIKETLISTARVTLVCNLPVPENANGVSDVLKKYAKL</sequence>
<evidence type="ECO:0000256" key="7">
    <source>
        <dbReference type="ARBA" id="ARBA00066058"/>
    </source>
</evidence>
<evidence type="ECO:0000313" key="10">
    <source>
        <dbReference type="EMBL" id="JAT53234.1"/>
    </source>
</evidence>
<evidence type="ECO:0000256" key="3">
    <source>
        <dbReference type="ARBA" id="ARBA00023140"/>
    </source>
</evidence>
<feature type="region of interest" description="Disordered" evidence="8">
    <location>
        <begin position="1"/>
        <end position="23"/>
    </location>
</feature>
<evidence type="ECO:0000256" key="6">
    <source>
        <dbReference type="ARBA" id="ARBA00061187"/>
    </source>
</evidence>
<dbReference type="PANTHER" id="PTHR43240:SF5">
    <property type="entry name" value="1,4-DIHYDROXY-2-NAPHTHOYL-COA THIOESTERASE 1"/>
    <property type="match status" value="1"/>
</dbReference>
<evidence type="ECO:0000256" key="8">
    <source>
        <dbReference type="SAM" id="MobiDB-lite"/>
    </source>
</evidence>
<evidence type="ECO:0000256" key="1">
    <source>
        <dbReference type="ARBA" id="ARBA00004275"/>
    </source>
</evidence>
<comment type="similarity">
    <text evidence="6">Belongs to the 4-hydroxybenzoyl-CoA thioesterase family. DHNA-CoA hydrolase subfamily.</text>
</comment>
<dbReference type="EMBL" id="GDJX01014702">
    <property type="protein sequence ID" value="JAT53234.1"/>
    <property type="molecule type" value="Transcribed_RNA"/>
</dbReference>
<dbReference type="AlphaFoldDB" id="A0A1D1YF31"/>
<keyword evidence="2" id="KW-0378">Hydrolase</keyword>
<dbReference type="PANTHER" id="PTHR43240">
    <property type="entry name" value="1,4-DIHYDROXY-2-NAPHTHOYL-COA THIOESTERASE 1"/>
    <property type="match status" value="1"/>
</dbReference>
<dbReference type="InterPro" id="IPR006683">
    <property type="entry name" value="Thioestr_dom"/>
</dbReference>
<evidence type="ECO:0000256" key="4">
    <source>
        <dbReference type="ARBA" id="ARBA00060572"/>
    </source>
</evidence>
<evidence type="ECO:0000256" key="2">
    <source>
        <dbReference type="ARBA" id="ARBA00022801"/>
    </source>
</evidence>
<keyword evidence="3" id="KW-0576">Peroxisome</keyword>
<dbReference type="SUPFAM" id="SSF54637">
    <property type="entry name" value="Thioesterase/thiol ester dehydrase-isomerase"/>
    <property type="match status" value="1"/>
</dbReference>
<accession>A0A1D1YF31</accession>
<dbReference type="GO" id="GO:0061522">
    <property type="term" value="F:1,4-dihydroxy-2-naphthoyl-CoA thioesterase activity"/>
    <property type="evidence" value="ECO:0007669"/>
    <property type="project" value="TreeGrafter"/>
</dbReference>
<dbReference type="FunFam" id="3.10.129.10:FF:000048">
    <property type="entry name" value="14-dihydroxy-2-naphthoyl-CoA thioesterase 1"/>
    <property type="match status" value="1"/>
</dbReference>
<organism evidence="10">
    <name type="scientific">Anthurium amnicola</name>
    <dbReference type="NCBI Taxonomy" id="1678845"/>
    <lineage>
        <taxon>Eukaryota</taxon>
        <taxon>Viridiplantae</taxon>
        <taxon>Streptophyta</taxon>
        <taxon>Embryophyta</taxon>
        <taxon>Tracheophyta</taxon>
        <taxon>Spermatophyta</taxon>
        <taxon>Magnoliopsida</taxon>
        <taxon>Liliopsida</taxon>
        <taxon>Araceae</taxon>
        <taxon>Pothoideae</taxon>
        <taxon>Potheae</taxon>
        <taxon>Anthurium</taxon>
    </lineage>
</organism>
<comment type="subcellular location">
    <subcellularLocation>
        <location evidence="1">Peroxisome</location>
    </subcellularLocation>
</comment>
<reference evidence="10" key="1">
    <citation type="submission" date="2015-07" db="EMBL/GenBank/DDBJ databases">
        <title>Transcriptome Assembly of Anthurium amnicola.</title>
        <authorList>
            <person name="Suzuki J."/>
        </authorList>
    </citation>
    <scope>NUCLEOTIDE SEQUENCE</scope>
</reference>
<dbReference type="GO" id="GO:0005777">
    <property type="term" value="C:peroxisome"/>
    <property type="evidence" value="ECO:0007669"/>
    <property type="project" value="UniProtKB-SubCell"/>
</dbReference>
<feature type="domain" description="Thioesterase" evidence="9">
    <location>
        <begin position="65"/>
        <end position="135"/>
    </location>
</feature>
<comment type="subunit">
    <text evidence="7">Homotetramers.</text>
</comment>
<name>A0A1D1YF31_9ARAE</name>
<protein>
    <submittedName>
        <fullName evidence="10">Putative esterase HI_1161</fullName>
    </submittedName>
</protein>
<comment type="pathway">
    <text evidence="4">Cofactor biosynthesis; phylloquinone biosynthesis.</text>
</comment>
<dbReference type="NCBIfam" id="TIGR00369">
    <property type="entry name" value="unchar_dom_1"/>
    <property type="match status" value="1"/>
</dbReference>
<proteinExistence type="inferred from homology"/>
<evidence type="ECO:0000259" key="9">
    <source>
        <dbReference type="Pfam" id="PF03061"/>
    </source>
</evidence>
<dbReference type="Gene3D" id="3.10.129.10">
    <property type="entry name" value="Hotdog Thioesterase"/>
    <property type="match status" value="1"/>
</dbReference>
<dbReference type="CDD" id="cd03443">
    <property type="entry name" value="PaaI_thioesterase"/>
    <property type="match status" value="1"/>
</dbReference>
<dbReference type="GO" id="GO:0042372">
    <property type="term" value="P:phylloquinone biosynthetic process"/>
    <property type="evidence" value="ECO:0007669"/>
    <property type="project" value="TreeGrafter"/>
</dbReference>
<dbReference type="Pfam" id="PF03061">
    <property type="entry name" value="4HBT"/>
    <property type="match status" value="1"/>
</dbReference>